<name>A0A110B1Q1_9SPHI</name>
<evidence type="ECO:0000313" key="1">
    <source>
        <dbReference type="EMBL" id="BAU53075.1"/>
    </source>
</evidence>
<sequence>MCIDRNEYYWSITMADYSPYDKEILEFSRLTQMQRILPGLDFTCHGKIITCSNSGNTCQFWVYQMHDEYYYINCCIGYYRCDQLDGLTEFLKNEILPRW</sequence>
<protein>
    <submittedName>
        <fullName evidence="1">Uncharacterized protein</fullName>
    </submittedName>
</protein>
<dbReference type="KEGG" id="mgot:MgSA37_01242"/>
<accession>A0A110B1Q1</accession>
<dbReference type="EMBL" id="AP017313">
    <property type="protein sequence ID" value="BAU53075.1"/>
    <property type="molecule type" value="Genomic_DNA"/>
</dbReference>
<proteinExistence type="predicted"/>
<dbReference type="AlphaFoldDB" id="A0A110B1Q1"/>
<reference evidence="1 2" key="1">
    <citation type="submission" date="2015-12" db="EMBL/GenBank/DDBJ databases">
        <title>Genome sequence of Mucilaginibacter gotjawali.</title>
        <authorList>
            <person name="Lee J.S."/>
            <person name="Lee K.C."/>
            <person name="Kim K.K."/>
            <person name="Lee B.W."/>
        </authorList>
    </citation>
    <scope>NUCLEOTIDE SEQUENCE [LARGE SCALE GENOMIC DNA]</scope>
    <source>
        <strain evidence="1 2">SA3-7</strain>
    </source>
</reference>
<gene>
    <name evidence="1" type="ORF">MgSA37_01242</name>
</gene>
<dbReference type="Proteomes" id="UP000218263">
    <property type="component" value="Chromosome"/>
</dbReference>
<organism evidence="1 2">
    <name type="scientific">Mucilaginibacter gotjawali</name>
    <dbReference type="NCBI Taxonomy" id="1550579"/>
    <lineage>
        <taxon>Bacteria</taxon>
        <taxon>Pseudomonadati</taxon>
        <taxon>Bacteroidota</taxon>
        <taxon>Sphingobacteriia</taxon>
        <taxon>Sphingobacteriales</taxon>
        <taxon>Sphingobacteriaceae</taxon>
        <taxon>Mucilaginibacter</taxon>
    </lineage>
</organism>
<keyword evidence="2" id="KW-1185">Reference proteome</keyword>
<evidence type="ECO:0000313" key="2">
    <source>
        <dbReference type="Proteomes" id="UP000218263"/>
    </source>
</evidence>